<dbReference type="InterPro" id="IPR001173">
    <property type="entry name" value="Glyco_trans_2-like"/>
</dbReference>
<dbReference type="PANTHER" id="PTHR48090">
    <property type="entry name" value="UNDECAPRENYL-PHOSPHATE 4-DEOXY-4-FORMAMIDO-L-ARABINOSE TRANSFERASE-RELATED"/>
    <property type="match status" value="1"/>
</dbReference>
<evidence type="ECO:0000313" key="10">
    <source>
        <dbReference type="Proteomes" id="UP000249842"/>
    </source>
</evidence>
<reference evidence="10" key="1">
    <citation type="submission" date="2018-05" db="EMBL/GenBank/DDBJ databases">
        <authorList>
            <person name="Li X."/>
        </authorList>
    </citation>
    <scope>NUCLEOTIDE SEQUENCE [LARGE SCALE GENOMIC DNA]</scope>
    <source>
        <strain evidence="10">HKS-05</strain>
    </source>
</reference>
<dbReference type="FunFam" id="3.90.550.10:FF:000170">
    <property type="entry name" value="Dolichol-phosphate mannosyltransferase"/>
    <property type="match status" value="1"/>
</dbReference>
<gene>
    <name evidence="9" type="ORF">DJ021_09065</name>
</gene>
<dbReference type="AlphaFoldDB" id="A0A328AYD9"/>
<evidence type="ECO:0000313" key="9">
    <source>
        <dbReference type="EMBL" id="RAK59943.1"/>
    </source>
</evidence>
<dbReference type="Pfam" id="PF00535">
    <property type="entry name" value="Glycos_transf_2"/>
    <property type="match status" value="1"/>
</dbReference>
<keyword evidence="1" id="KW-1003">Cell membrane</keyword>
<evidence type="ECO:0000256" key="5">
    <source>
        <dbReference type="ARBA" id="ARBA00022985"/>
    </source>
</evidence>
<dbReference type="InterPro" id="IPR029044">
    <property type="entry name" value="Nucleotide-diphossugar_trans"/>
</dbReference>
<protein>
    <submittedName>
        <fullName evidence="9">Dolichol-phosphate mannosyltransferase</fullName>
    </submittedName>
</protein>
<sequence length="246" mass="26699">MAGTPQNLAPDISVVVPVFDEEGAAPALAREIAAAFAGRNFEIVFVDDASRDGTRAALKALQGEIPQLRVLSHRKNSGQSRAIRTGVLGARGAVIVTLDGDGQNDPADGPQLVDALLAGPPELALVGGERVKRQDSQAKKVASRIGNGVRKRLLKDTANDTGCGLKAFRREAFLRLPYFDHIHRYLPALMLREGYLTAFRPVNHRHRQTGRSKYTNLGRLWASLSDLAGVMWLQSRARHPGVVDEA</sequence>
<keyword evidence="6" id="KW-1133">Transmembrane helix</keyword>
<dbReference type="Gene3D" id="3.90.550.10">
    <property type="entry name" value="Spore Coat Polysaccharide Biosynthesis Protein SpsA, Chain A"/>
    <property type="match status" value="1"/>
</dbReference>
<dbReference type="GO" id="GO:0099621">
    <property type="term" value="F:undecaprenyl-phosphate 4-deoxy-4-formamido-L-arabinose transferase activity"/>
    <property type="evidence" value="ECO:0007669"/>
    <property type="project" value="TreeGrafter"/>
</dbReference>
<dbReference type="OrthoDB" id="9807795at2"/>
<keyword evidence="4" id="KW-0812">Transmembrane</keyword>
<keyword evidence="5" id="KW-0448">Lipopolysaccharide biosynthesis</keyword>
<evidence type="ECO:0000256" key="3">
    <source>
        <dbReference type="ARBA" id="ARBA00022679"/>
    </source>
</evidence>
<evidence type="ECO:0000256" key="4">
    <source>
        <dbReference type="ARBA" id="ARBA00022692"/>
    </source>
</evidence>
<organism evidence="9 10">
    <name type="scientific">Phenylobacterium hankyongense</name>
    <dbReference type="NCBI Taxonomy" id="1813876"/>
    <lineage>
        <taxon>Bacteria</taxon>
        <taxon>Pseudomonadati</taxon>
        <taxon>Pseudomonadota</taxon>
        <taxon>Alphaproteobacteria</taxon>
        <taxon>Caulobacterales</taxon>
        <taxon>Caulobacteraceae</taxon>
        <taxon>Phenylobacterium</taxon>
    </lineage>
</organism>
<evidence type="ECO:0000256" key="1">
    <source>
        <dbReference type="ARBA" id="ARBA00022475"/>
    </source>
</evidence>
<keyword evidence="2 9" id="KW-0328">Glycosyltransferase</keyword>
<evidence type="ECO:0000256" key="2">
    <source>
        <dbReference type="ARBA" id="ARBA00022676"/>
    </source>
</evidence>
<dbReference type="PANTHER" id="PTHR48090:SF3">
    <property type="entry name" value="UNDECAPRENYL-PHOSPHATE 4-DEOXY-4-FORMAMIDO-L-ARABINOSE TRANSFERASE"/>
    <property type="match status" value="1"/>
</dbReference>
<name>A0A328AYD9_9CAUL</name>
<dbReference type="InterPro" id="IPR050256">
    <property type="entry name" value="Glycosyltransferase_2"/>
</dbReference>
<dbReference type="GO" id="GO:0009103">
    <property type="term" value="P:lipopolysaccharide biosynthetic process"/>
    <property type="evidence" value="ECO:0007669"/>
    <property type="project" value="UniProtKB-KW"/>
</dbReference>
<dbReference type="EMBL" id="QFYP01000001">
    <property type="protein sequence ID" value="RAK59943.1"/>
    <property type="molecule type" value="Genomic_DNA"/>
</dbReference>
<dbReference type="RefSeq" id="WP_111457236.1">
    <property type="nucleotide sequence ID" value="NZ_QFYP01000001.1"/>
</dbReference>
<dbReference type="SUPFAM" id="SSF53448">
    <property type="entry name" value="Nucleotide-diphospho-sugar transferases"/>
    <property type="match status" value="1"/>
</dbReference>
<evidence type="ECO:0000256" key="7">
    <source>
        <dbReference type="ARBA" id="ARBA00023136"/>
    </source>
</evidence>
<evidence type="ECO:0000256" key="6">
    <source>
        <dbReference type="ARBA" id="ARBA00022989"/>
    </source>
</evidence>
<feature type="domain" description="Glycosyltransferase 2-like" evidence="8">
    <location>
        <begin position="13"/>
        <end position="173"/>
    </location>
</feature>
<dbReference type="Proteomes" id="UP000249842">
    <property type="component" value="Unassembled WGS sequence"/>
</dbReference>
<proteinExistence type="predicted"/>
<keyword evidence="3 9" id="KW-0808">Transferase</keyword>
<keyword evidence="7" id="KW-0472">Membrane</keyword>
<evidence type="ECO:0000259" key="8">
    <source>
        <dbReference type="Pfam" id="PF00535"/>
    </source>
</evidence>
<comment type="caution">
    <text evidence="9">The sequence shown here is derived from an EMBL/GenBank/DDBJ whole genome shotgun (WGS) entry which is preliminary data.</text>
</comment>
<dbReference type="GO" id="GO:0005886">
    <property type="term" value="C:plasma membrane"/>
    <property type="evidence" value="ECO:0007669"/>
    <property type="project" value="TreeGrafter"/>
</dbReference>
<accession>A0A328AYD9</accession>
<keyword evidence="10" id="KW-1185">Reference proteome</keyword>